<evidence type="ECO:0008006" key="3">
    <source>
        <dbReference type="Google" id="ProtNLM"/>
    </source>
</evidence>
<proteinExistence type="predicted"/>
<accession>A0ABR6KVJ7</accession>
<keyword evidence="2" id="KW-1185">Reference proteome</keyword>
<comment type="caution">
    <text evidence="1">The sequence shown here is derived from an EMBL/GenBank/DDBJ whole genome shotgun (WGS) entry which is preliminary data.</text>
</comment>
<dbReference type="RefSeq" id="WP_183260128.1">
    <property type="nucleotide sequence ID" value="NZ_BAAAVZ010000008.1"/>
</dbReference>
<dbReference type="InterPro" id="IPR010385">
    <property type="entry name" value="DUF982"/>
</dbReference>
<dbReference type="Gene3D" id="6.10.250.730">
    <property type="match status" value="1"/>
</dbReference>
<reference evidence="1 2" key="1">
    <citation type="submission" date="2020-08" db="EMBL/GenBank/DDBJ databases">
        <title>Genomic Encyclopedia of Type Strains, Phase IV (KMG-IV): sequencing the most valuable type-strain genomes for metagenomic binning, comparative biology and taxonomic classification.</title>
        <authorList>
            <person name="Goeker M."/>
        </authorList>
    </citation>
    <scope>NUCLEOTIDE SEQUENCE [LARGE SCALE GENOMIC DNA]</scope>
    <source>
        <strain evidence="1 2">DSM 7050</strain>
    </source>
</reference>
<name>A0ABR6KVJ7_9HYPH</name>
<dbReference type="Pfam" id="PF06169">
    <property type="entry name" value="DUF982"/>
    <property type="match status" value="1"/>
</dbReference>
<gene>
    <name evidence="1" type="ORF">GGQ99_000267</name>
</gene>
<dbReference type="Proteomes" id="UP000539538">
    <property type="component" value="Unassembled WGS sequence"/>
</dbReference>
<dbReference type="EMBL" id="JACHOT010000001">
    <property type="protein sequence ID" value="MBB4648545.1"/>
    <property type="molecule type" value="Genomic_DNA"/>
</dbReference>
<evidence type="ECO:0000313" key="1">
    <source>
        <dbReference type="EMBL" id="MBB4648545.1"/>
    </source>
</evidence>
<evidence type="ECO:0000313" key="2">
    <source>
        <dbReference type="Proteomes" id="UP000539538"/>
    </source>
</evidence>
<protein>
    <recommendedName>
        <fullName evidence="3">DUF982 domain-containing protein</fullName>
    </recommendedName>
</protein>
<organism evidence="1 2">
    <name type="scientific">Aminobacter niigataensis</name>
    <dbReference type="NCBI Taxonomy" id="83265"/>
    <lineage>
        <taxon>Bacteria</taxon>
        <taxon>Pseudomonadati</taxon>
        <taxon>Pseudomonadota</taxon>
        <taxon>Alphaproteobacteria</taxon>
        <taxon>Hyphomicrobiales</taxon>
        <taxon>Phyllobacteriaceae</taxon>
        <taxon>Aminobacter</taxon>
    </lineage>
</organism>
<sequence>MTAKAFSRPIFVKNEDQTIREIACITDALEFLTKWPENRRGPIHNTAVRACQAAREGRLTVDGARNAFAGFARSVRIREAGPVSVEPWMITPKRGRMPI</sequence>